<name>A0A2C5WTU5_9PEZI</name>
<proteinExistence type="predicted"/>
<keyword evidence="2" id="KW-1185">Reference proteome</keyword>
<evidence type="ECO:0000313" key="2">
    <source>
        <dbReference type="Proteomes" id="UP000222788"/>
    </source>
</evidence>
<accession>A0A2C5WTU5</accession>
<protein>
    <submittedName>
        <fullName evidence="1">Uncharacterized protein</fullName>
    </submittedName>
</protein>
<dbReference type="Proteomes" id="UP000222788">
    <property type="component" value="Unassembled WGS sequence"/>
</dbReference>
<dbReference type="AlphaFoldDB" id="A0A2C5WTU5"/>
<sequence>MSTQNSNAPQPTERDRIALILQSLVDKLTKEEQKPILEADLNLSDNYLLRDLHKLDNINWEKWSRQTIRNLKGFDLLYVFKGLEEEEFKEAMEIEKSPRQLARDESNAIAIIRAGLTEEDKELTKNAETAKAYWTLLKSHYNKGQTHRNKYIFADLAGDMGKQWKVGDRASSRWYSLRTKISNYQGMDEMLTDPTTDSFLAMLIVKYWITQLPNHIAKVFEKQIGQASGHWNDVMERIDADLERQSNPYTD</sequence>
<comment type="caution">
    <text evidence="1">The sequence shown here is derived from an EMBL/GenBank/DDBJ whole genome shotgun (WGS) entry which is preliminary data.</text>
</comment>
<dbReference type="EMBL" id="APWK03000306">
    <property type="protein sequence ID" value="PHH49071.1"/>
    <property type="molecule type" value="Genomic_DNA"/>
</dbReference>
<gene>
    <name evidence="1" type="ORF">CFIMG_008005RA00001</name>
</gene>
<evidence type="ECO:0000313" key="1">
    <source>
        <dbReference type="EMBL" id="PHH49071.1"/>
    </source>
</evidence>
<organism evidence="1 2">
    <name type="scientific">Ceratocystis fimbriata CBS 114723</name>
    <dbReference type="NCBI Taxonomy" id="1035309"/>
    <lineage>
        <taxon>Eukaryota</taxon>
        <taxon>Fungi</taxon>
        <taxon>Dikarya</taxon>
        <taxon>Ascomycota</taxon>
        <taxon>Pezizomycotina</taxon>
        <taxon>Sordariomycetes</taxon>
        <taxon>Hypocreomycetidae</taxon>
        <taxon>Microascales</taxon>
        <taxon>Ceratocystidaceae</taxon>
        <taxon>Ceratocystis</taxon>
    </lineage>
</organism>
<reference evidence="1 2" key="2">
    <citation type="journal article" date="2013" name="IMA Fungus">
        <title>IMA Genome-F 1: Ceratocystis fimbriata: Draft nuclear genome sequence for the plant pathogen, Ceratocystis fimbriata.</title>
        <authorList>
            <person name="Wilken P.M."/>
            <person name="Steenkamp E.T."/>
            <person name="Wingfield M.J."/>
            <person name="de Beer Z.W."/>
            <person name="Wingfield B.D."/>
        </authorList>
    </citation>
    <scope>NUCLEOTIDE SEQUENCE [LARGE SCALE GENOMIC DNA]</scope>
    <source>
        <strain evidence="1 2">CBS 114723</strain>
    </source>
</reference>
<reference evidence="1 2" key="1">
    <citation type="journal article" date="2013" name="Fungal Biol.">
        <title>Analysis of microsatellite markers in the genome of the plant pathogen Ceratocystis fimbriata.</title>
        <authorList>
            <person name="Simpson M.C."/>
            <person name="Wilken P.M."/>
            <person name="Coetzee M.P."/>
            <person name="Wingfield M.J."/>
            <person name="Wingfield B.D."/>
        </authorList>
    </citation>
    <scope>NUCLEOTIDE SEQUENCE [LARGE SCALE GENOMIC DNA]</scope>
    <source>
        <strain evidence="1 2">CBS 114723</strain>
    </source>
</reference>